<name>A0A445GG06_GLYSO</name>
<evidence type="ECO:0000256" key="1">
    <source>
        <dbReference type="SAM" id="MobiDB-lite"/>
    </source>
</evidence>
<dbReference type="PANTHER" id="PTHR11014:SF148">
    <property type="entry name" value="AUXIN CONJUGATE HYDROLASE"/>
    <property type="match status" value="1"/>
</dbReference>
<protein>
    <submittedName>
        <fullName evidence="2">Uncharacterized protein</fullName>
    </submittedName>
</protein>
<dbReference type="Gene3D" id="3.40.630.10">
    <property type="entry name" value="Zn peptidases"/>
    <property type="match status" value="1"/>
</dbReference>
<reference evidence="2 3" key="1">
    <citation type="submission" date="2018-09" db="EMBL/GenBank/DDBJ databases">
        <title>A high-quality reference genome of wild soybean provides a powerful tool to mine soybean genomes.</title>
        <authorList>
            <person name="Xie M."/>
            <person name="Chung C.Y.L."/>
            <person name="Li M.-W."/>
            <person name="Wong F.-L."/>
            <person name="Chan T.-F."/>
            <person name="Lam H.-M."/>
        </authorList>
    </citation>
    <scope>NUCLEOTIDE SEQUENCE [LARGE SCALE GENOMIC DNA]</scope>
    <source>
        <strain evidence="3">cv. W05</strain>
        <tissue evidence="2">Hypocotyl of etiolated seedlings</tissue>
    </source>
</reference>
<evidence type="ECO:0000313" key="2">
    <source>
        <dbReference type="EMBL" id="RZB60145.1"/>
    </source>
</evidence>
<dbReference type="Proteomes" id="UP000289340">
    <property type="component" value="Chromosome 16"/>
</dbReference>
<dbReference type="GO" id="GO:0009850">
    <property type="term" value="P:auxin metabolic process"/>
    <property type="evidence" value="ECO:0007669"/>
    <property type="project" value="TreeGrafter"/>
</dbReference>
<feature type="region of interest" description="Disordered" evidence="1">
    <location>
        <begin position="1"/>
        <end position="49"/>
    </location>
</feature>
<organism evidence="2 3">
    <name type="scientific">Glycine soja</name>
    <name type="common">Wild soybean</name>
    <dbReference type="NCBI Taxonomy" id="3848"/>
    <lineage>
        <taxon>Eukaryota</taxon>
        <taxon>Viridiplantae</taxon>
        <taxon>Streptophyta</taxon>
        <taxon>Embryophyta</taxon>
        <taxon>Tracheophyta</taxon>
        <taxon>Spermatophyta</taxon>
        <taxon>Magnoliopsida</taxon>
        <taxon>eudicotyledons</taxon>
        <taxon>Gunneridae</taxon>
        <taxon>Pentapetalae</taxon>
        <taxon>rosids</taxon>
        <taxon>fabids</taxon>
        <taxon>Fabales</taxon>
        <taxon>Fabaceae</taxon>
        <taxon>Papilionoideae</taxon>
        <taxon>50 kb inversion clade</taxon>
        <taxon>NPAAA clade</taxon>
        <taxon>indigoferoid/millettioid clade</taxon>
        <taxon>Phaseoleae</taxon>
        <taxon>Glycine</taxon>
        <taxon>Glycine subgen. Soja</taxon>
    </lineage>
</organism>
<sequence>MEAEAENNDVKKEENNNDNNNNKNESNNKIRNSIEGQEGVAGKEAAKGSDAAGFSGGGAQVIMGQAAVQRCNENVNFHDEEKPLYPPTRCRGAPLHSPYLVINEDGLPYGATLHASLATSYLTNYQQDIARVWYNLKKLTYEDRKVKFTSRVTALNSAADNDEDD</sequence>
<evidence type="ECO:0000313" key="3">
    <source>
        <dbReference type="Proteomes" id="UP000289340"/>
    </source>
</evidence>
<dbReference type="EMBL" id="QZWG01000016">
    <property type="protein sequence ID" value="RZB60145.1"/>
    <property type="molecule type" value="Genomic_DNA"/>
</dbReference>
<comment type="caution">
    <text evidence="2">The sequence shown here is derived from an EMBL/GenBank/DDBJ whole genome shotgun (WGS) entry which is preliminary data.</text>
</comment>
<dbReference type="AlphaFoldDB" id="A0A445GG06"/>
<dbReference type="GO" id="GO:0005783">
    <property type="term" value="C:endoplasmic reticulum"/>
    <property type="evidence" value="ECO:0007669"/>
    <property type="project" value="TreeGrafter"/>
</dbReference>
<dbReference type="InterPro" id="IPR017439">
    <property type="entry name" value="Amidohydrolase"/>
</dbReference>
<dbReference type="GO" id="GO:0010179">
    <property type="term" value="F:IAA-Ala conjugate hydrolase activity"/>
    <property type="evidence" value="ECO:0007669"/>
    <property type="project" value="TreeGrafter"/>
</dbReference>
<feature type="compositionally biased region" description="Low complexity" evidence="1">
    <location>
        <begin position="17"/>
        <end position="35"/>
    </location>
</feature>
<gene>
    <name evidence="2" type="ORF">D0Y65_043067</name>
</gene>
<accession>A0A445GG06</accession>
<dbReference type="PANTHER" id="PTHR11014">
    <property type="entry name" value="PEPTIDASE M20 FAMILY MEMBER"/>
    <property type="match status" value="1"/>
</dbReference>
<keyword evidence="3" id="KW-1185">Reference proteome</keyword>
<proteinExistence type="predicted"/>